<dbReference type="InterPro" id="IPR013783">
    <property type="entry name" value="Ig-like_fold"/>
</dbReference>
<dbReference type="InterPro" id="IPR017853">
    <property type="entry name" value="GH"/>
</dbReference>
<dbReference type="AlphaFoldDB" id="A0A934N925"/>
<dbReference type="EMBL" id="JAEKNR010000100">
    <property type="protein sequence ID" value="MBJ7598219.1"/>
    <property type="molecule type" value="Genomic_DNA"/>
</dbReference>
<reference evidence="8" key="1">
    <citation type="submission" date="2020-10" db="EMBL/GenBank/DDBJ databases">
        <title>Ca. Dormibacterota MAGs.</title>
        <authorList>
            <person name="Montgomery K."/>
        </authorList>
    </citation>
    <scope>NUCLEOTIDE SEQUENCE [LARGE SCALE GENOMIC DNA]</scope>
    <source>
        <strain evidence="8">SC8812_S17_10</strain>
    </source>
</reference>
<accession>A0A934N925</accession>
<dbReference type="InterPro" id="IPR006104">
    <property type="entry name" value="Glyco_hydro_2_N"/>
</dbReference>
<feature type="transmembrane region" description="Helical" evidence="4">
    <location>
        <begin position="698"/>
        <end position="720"/>
    </location>
</feature>
<dbReference type="PRINTS" id="PR00132">
    <property type="entry name" value="GLHYDRLASE2"/>
</dbReference>
<keyword evidence="3" id="KW-0326">Glycosidase</keyword>
<dbReference type="InterPro" id="IPR051913">
    <property type="entry name" value="GH2_Domain-Containing"/>
</dbReference>
<dbReference type="PANTHER" id="PTHR42732:SF1">
    <property type="entry name" value="BETA-MANNOSIDASE"/>
    <property type="match status" value="1"/>
</dbReference>
<evidence type="ECO:0000259" key="6">
    <source>
        <dbReference type="Pfam" id="PF02836"/>
    </source>
</evidence>
<dbReference type="InterPro" id="IPR006102">
    <property type="entry name" value="Ig-like_GH2"/>
</dbReference>
<evidence type="ECO:0000256" key="3">
    <source>
        <dbReference type="ARBA" id="ARBA00023295"/>
    </source>
</evidence>
<evidence type="ECO:0000256" key="2">
    <source>
        <dbReference type="ARBA" id="ARBA00022801"/>
    </source>
</evidence>
<dbReference type="Pfam" id="PF02836">
    <property type="entry name" value="Glyco_hydro_2_C"/>
    <property type="match status" value="1"/>
</dbReference>
<dbReference type="InterPro" id="IPR006101">
    <property type="entry name" value="Glyco_hydro_2"/>
</dbReference>
<protein>
    <submittedName>
        <fullName evidence="8">Beta galactosidase jelly roll domain-containing protein</fullName>
    </submittedName>
</protein>
<dbReference type="InterPro" id="IPR006103">
    <property type="entry name" value="Glyco_hydro_2_cat"/>
</dbReference>
<evidence type="ECO:0000313" key="9">
    <source>
        <dbReference type="Proteomes" id="UP000612893"/>
    </source>
</evidence>
<feature type="domain" description="Glycoside hydrolase family 2 catalytic" evidence="6">
    <location>
        <begin position="373"/>
        <end position="525"/>
    </location>
</feature>
<dbReference type="Gene3D" id="2.60.40.10">
    <property type="entry name" value="Immunoglobulins"/>
    <property type="match status" value="1"/>
</dbReference>
<name>A0A934N925_9BACT</name>
<dbReference type="Proteomes" id="UP000612893">
    <property type="component" value="Unassembled WGS sequence"/>
</dbReference>
<dbReference type="InterPro" id="IPR008979">
    <property type="entry name" value="Galactose-bd-like_sf"/>
</dbReference>
<dbReference type="GO" id="GO:0016798">
    <property type="term" value="F:hydrolase activity, acting on glycosyl bonds"/>
    <property type="evidence" value="ECO:0007669"/>
    <property type="project" value="UniProtKB-KW"/>
</dbReference>
<dbReference type="InterPro" id="IPR036156">
    <property type="entry name" value="Beta-gal/glucu_dom_sf"/>
</dbReference>
<evidence type="ECO:0000313" key="8">
    <source>
        <dbReference type="EMBL" id="MBJ7598219.1"/>
    </source>
</evidence>
<evidence type="ECO:0000256" key="4">
    <source>
        <dbReference type="SAM" id="Phobius"/>
    </source>
</evidence>
<gene>
    <name evidence="8" type="ORF">JF922_09060</name>
</gene>
<dbReference type="Gene3D" id="2.60.120.260">
    <property type="entry name" value="Galactose-binding domain-like"/>
    <property type="match status" value="1"/>
</dbReference>
<evidence type="ECO:0000259" key="5">
    <source>
        <dbReference type="Pfam" id="PF00703"/>
    </source>
</evidence>
<dbReference type="Pfam" id="PF02837">
    <property type="entry name" value="Glyco_hydro_2_N"/>
    <property type="match status" value="1"/>
</dbReference>
<feature type="domain" description="Glycosyl hydrolases family 2 sugar binding" evidence="7">
    <location>
        <begin position="72"/>
        <end position="234"/>
    </location>
</feature>
<keyword evidence="4" id="KW-0472">Membrane</keyword>
<dbReference type="SUPFAM" id="SSF49785">
    <property type="entry name" value="Galactose-binding domain-like"/>
    <property type="match status" value="1"/>
</dbReference>
<feature type="domain" description="Glycoside hydrolase family 2 immunoglobulin-like beta-sandwich" evidence="5">
    <location>
        <begin position="313"/>
        <end position="363"/>
    </location>
</feature>
<sequence>MLEHPMERRLAAALMALVSACLCLSGCTSNRQPPATLKPTLEVRQADGGLVAFQNGQPVPDFGVQQRPRLVLDGSWRFQAVQLDDTLSFADRKQSLGSLTAEAGPRLQEAYDASGWQLSSVPGTFNQPPAGHATGGWYRTQFSMPTVWPQRTSLRFASVNYLADVWLNGRHLGYHEGGTTPFALDPGDALRRVGVNTLVVRVSRPLLGARLDLVPWGLTDWWDYGGITGPVSLEGEPELQAVRADVVPHLDGADVFVLAQNHGTELLEGVSIEVDVLPAAVDESNVLNPDPKSLVVKGAQPVLSRTLELGSLQGGSLRRVDAPFAIRNPFLWTPSRPALYVLHVFLLTQEVIKDELYGTFGLRQIKVDPTAPRLLLNGIPVAFHGVATHDERQSPAAGGRPAGGPITDARQVFDKLIQARGVNADLIRDGHTPPNPWLPLLADRLGFAVWEEIPLYHFTPATFNVATDRGVPQQMLAEMVLRDFGHPSVLFHGFANESEGGSQRVAALTALRDLDRRLDGTRLTGQASYGSDPSDPSSAPLDVAGFTLYYGVFYGGPLDSGTISGALDRIHRAYPKKPVMILEFGRWADSQAEEAEQQRVFTVTYSAIEPVQDLQPAGYVGAAVWWSLDDYWTQRPGLEIEHFGLYRPDGSARAVQAAAASAFAATATSGSAGRGAQEGIVSGGQGIPLGQNGASTRLIGLIAYAVGLPLVLVAGLLLLLTIRRRPPRTG</sequence>
<keyword evidence="9" id="KW-1185">Reference proteome</keyword>
<keyword evidence="4" id="KW-0812">Transmembrane</keyword>
<evidence type="ECO:0000256" key="1">
    <source>
        <dbReference type="ARBA" id="ARBA00007401"/>
    </source>
</evidence>
<dbReference type="Gene3D" id="3.20.20.80">
    <property type="entry name" value="Glycosidases"/>
    <property type="match status" value="1"/>
</dbReference>
<keyword evidence="4" id="KW-1133">Transmembrane helix</keyword>
<comment type="caution">
    <text evidence="8">The sequence shown here is derived from an EMBL/GenBank/DDBJ whole genome shotgun (WGS) entry which is preliminary data.</text>
</comment>
<evidence type="ECO:0000259" key="7">
    <source>
        <dbReference type="Pfam" id="PF02837"/>
    </source>
</evidence>
<dbReference type="PANTHER" id="PTHR42732">
    <property type="entry name" value="BETA-GALACTOSIDASE"/>
    <property type="match status" value="1"/>
</dbReference>
<keyword evidence="2" id="KW-0378">Hydrolase</keyword>
<comment type="similarity">
    <text evidence="1">Belongs to the glycosyl hydrolase 2 family.</text>
</comment>
<organism evidence="8 9">
    <name type="scientific">Candidatus Nephthysia bennettiae</name>
    <dbReference type="NCBI Taxonomy" id="3127016"/>
    <lineage>
        <taxon>Bacteria</taxon>
        <taxon>Bacillati</taxon>
        <taxon>Candidatus Dormiibacterota</taxon>
        <taxon>Candidatus Dormibacteria</taxon>
        <taxon>Candidatus Dormibacterales</taxon>
        <taxon>Candidatus Dormibacteraceae</taxon>
        <taxon>Candidatus Nephthysia</taxon>
    </lineage>
</organism>
<dbReference type="SUPFAM" id="SSF51445">
    <property type="entry name" value="(Trans)glycosidases"/>
    <property type="match status" value="1"/>
</dbReference>
<dbReference type="Pfam" id="PF00703">
    <property type="entry name" value="Glyco_hydro_2"/>
    <property type="match status" value="1"/>
</dbReference>
<proteinExistence type="inferred from homology"/>
<dbReference type="SUPFAM" id="SSF49303">
    <property type="entry name" value="beta-Galactosidase/glucuronidase domain"/>
    <property type="match status" value="1"/>
</dbReference>